<comment type="caution">
    <text evidence="3">The sequence shown here is derived from an EMBL/GenBank/DDBJ whole genome shotgun (WGS) entry which is preliminary data.</text>
</comment>
<dbReference type="Proteomes" id="UP000644756">
    <property type="component" value="Unassembled WGS sequence"/>
</dbReference>
<proteinExistence type="predicted"/>
<accession>A0A917FPY3</accession>
<feature type="transmembrane region" description="Helical" evidence="2">
    <location>
        <begin position="12"/>
        <end position="30"/>
    </location>
</feature>
<feature type="compositionally biased region" description="Acidic residues" evidence="1">
    <location>
        <begin position="121"/>
        <end position="133"/>
    </location>
</feature>
<protein>
    <recommendedName>
        <fullName evidence="5">Spore coat protein</fullName>
    </recommendedName>
</protein>
<name>A0A917FPY3_9BACL</name>
<evidence type="ECO:0008006" key="5">
    <source>
        <dbReference type="Google" id="ProtNLM"/>
    </source>
</evidence>
<dbReference type="AlphaFoldDB" id="A0A917FPY3"/>
<organism evidence="3 4">
    <name type="scientific">Paenibacillus abyssi</name>
    <dbReference type="NCBI Taxonomy" id="1340531"/>
    <lineage>
        <taxon>Bacteria</taxon>
        <taxon>Bacillati</taxon>
        <taxon>Bacillota</taxon>
        <taxon>Bacilli</taxon>
        <taxon>Bacillales</taxon>
        <taxon>Paenibacillaceae</taxon>
        <taxon>Paenibacillus</taxon>
    </lineage>
</organism>
<keyword evidence="4" id="KW-1185">Reference proteome</keyword>
<keyword evidence="2" id="KW-1133">Transmembrane helix</keyword>
<reference evidence="3" key="1">
    <citation type="journal article" date="2014" name="Int. J. Syst. Evol. Microbiol.">
        <title>Complete genome sequence of Corynebacterium casei LMG S-19264T (=DSM 44701T), isolated from a smear-ripened cheese.</title>
        <authorList>
            <consortium name="US DOE Joint Genome Institute (JGI-PGF)"/>
            <person name="Walter F."/>
            <person name="Albersmeier A."/>
            <person name="Kalinowski J."/>
            <person name="Ruckert C."/>
        </authorList>
    </citation>
    <scope>NUCLEOTIDE SEQUENCE</scope>
    <source>
        <strain evidence="3">CGMCC 1.12987</strain>
    </source>
</reference>
<feature type="region of interest" description="Disordered" evidence="1">
    <location>
        <begin position="83"/>
        <end position="142"/>
    </location>
</feature>
<evidence type="ECO:0000313" key="4">
    <source>
        <dbReference type="Proteomes" id="UP000644756"/>
    </source>
</evidence>
<sequence>MWRIAGWLGKTIAAALIVSFLSIWTTGYIVNSYIETILKQYNLPLEVQPFAMSGLWGRMWGAEPVKPLEDADAETSLPIHTDRLDSGAESEEPPISTESGEGSGLKAGSGLESTDRSSTESAEEGDLADEATEDGAVPAWTEETIVSEEELSEAKEQWSEEDKQQMFSLLMSKLPQEAWQNISAYMEDGLTESELQDVQQIVARYLNDEEYKHLMEILKKY</sequence>
<evidence type="ECO:0000313" key="3">
    <source>
        <dbReference type="EMBL" id="GGF94046.1"/>
    </source>
</evidence>
<keyword evidence="2" id="KW-0812">Transmembrane</keyword>
<gene>
    <name evidence="3" type="ORF">GCM10010916_09240</name>
</gene>
<evidence type="ECO:0000256" key="1">
    <source>
        <dbReference type="SAM" id="MobiDB-lite"/>
    </source>
</evidence>
<dbReference type="RefSeq" id="WP_188529449.1">
    <property type="nucleotide sequence ID" value="NZ_BMGR01000002.1"/>
</dbReference>
<keyword evidence="2" id="KW-0472">Membrane</keyword>
<reference evidence="3" key="2">
    <citation type="submission" date="2020-09" db="EMBL/GenBank/DDBJ databases">
        <authorList>
            <person name="Sun Q."/>
            <person name="Zhou Y."/>
        </authorList>
    </citation>
    <scope>NUCLEOTIDE SEQUENCE</scope>
    <source>
        <strain evidence="3">CGMCC 1.12987</strain>
    </source>
</reference>
<dbReference type="EMBL" id="BMGR01000002">
    <property type="protein sequence ID" value="GGF94046.1"/>
    <property type="molecule type" value="Genomic_DNA"/>
</dbReference>
<evidence type="ECO:0000256" key="2">
    <source>
        <dbReference type="SAM" id="Phobius"/>
    </source>
</evidence>